<gene>
    <name evidence="2" type="ORF">ACFSJS_27485</name>
</gene>
<keyword evidence="1" id="KW-0812">Transmembrane</keyword>
<feature type="transmembrane region" description="Helical" evidence="1">
    <location>
        <begin position="12"/>
        <end position="29"/>
    </location>
</feature>
<evidence type="ECO:0000256" key="1">
    <source>
        <dbReference type="SAM" id="Phobius"/>
    </source>
</evidence>
<keyword evidence="1" id="KW-0472">Membrane</keyword>
<proteinExistence type="predicted"/>
<dbReference type="Proteomes" id="UP001597365">
    <property type="component" value="Unassembled WGS sequence"/>
</dbReference>
<reference evidence="3" key="1">
    <citation type="journal article" date="2019" name="Int. J. Syst. Evol. Microbiol.">
        <title>The Global Catalogue of Microorganisms (GCM) 10K type strain sequencing project: providing services to taxonomists for standard genome sequencing and annotation.</title>
        <authorList>
            <consortium name="The Broad Institute Genomics Platform"/>
            <consortium name="The Broad Institute Genome Sequencing Center for Infectious Disease"/>
            <person name="Wu L."/>
            <person name="Ma J."/>
        </authorList>
    </citation>
    <scope>NUCLEOTIDE SEQUENCE [LARGE SCALE GENOMIC DNA]</scope>
    <source>
        <strain evidence="3">CGMCC 4.7455</strain>
    </source>
</reference>
<evidence type="ECO:0000313" key="2">
    <source>
        <dbReference type="EMBL" id="MFD1833349.1"/>
    </source>
</evidence>
<organism evidence="2 3">
    <name type="scientific">Streptomyces desertarenae</name>
    <dbReference type="NCBI Taxonomy" id="2666184"/>
    <lineage>
        <taxon>Bacteria</taxon>
        <taxon>Bacillati</taxon>
        <taxon>Actinomycetota</taxon>
        <taxon>Actinomycetes</taxon>
        <taxon>Kitasatosporales</taxon>
        <taxon>Streptomycetaceae</taxon>
        <taxon>Streptomyces</taxon>
    </lineage>
</organism>
<feature type="transmembrane region" description="Helical" evidence="1">
    <location>
        <begin position="35"/>
        <end position="55"/>
    </location>
</feature>
<sequence>MGTGVVLRALRTAVFSVVCVLSTMLGHTAVSGAPISPWAVAGAVCVTAVGVWGLTGREQRPLSVGAAALASQALLHTGFSLVQAVRWPPAPEGLRLAGDPASRPWCGSPAEAGCLPHAGHTVAQAAGGPSMAGGAAGMLAVHLLIALAGALWLSGGERAAYRLVRALSAWLRAPLVLLAAGGAPVPCPRPGPVRSLWRPLRRFVLVHVVSSRGPPRPAAVA</sequence>
<keyword evidence="3" id="KW-1185">Reference proteome</keyword>
<evidence type="ECO:0008006" key="4">
    <source>
        <dbReference type="Google" id="ProtNLM"/>
    </source>
</evidence>
<dbReference type="EMBL" id="JBHUFU010000031">
    <property type="protein sequence ID" value="MFD1833349.1"/>
    <property type="molecule type" value="Genomic_DNA"/>
</dbReference>
<name>A0ABW4PSY6_9ACTN</name>
<dbReference type="RefSeq" id="WP_380905127.1">
    <property type="nucleotide sequence ID" value="NZ_JBHUFU010000031.1"/>
</dbReference>
<evidence type="ECO:0000313" key="3">
    <source>
        <dbReference type="Proteomes" id="UP001597365"/>
    </source>
</evidence>
<accession>A0ABW4PSY6</accession>
<feature type="transmembrane region" description="Helical" evidence="1">
    <location>
        <begin position="131"/>
        <end position="153"/>
    </location>
</feature>
<feature type="transmembrane region" description="Helical" evidence="1">
    <location>
        <begin position="62"/>
        <end position="85"/>
    </location>
</feature>
<keyword evidence="1" id="KW-1133">Transmembrane helix</keyword>
<protein>
    <recommendedName>
        <fullName evidence="4">Integral membrane protein</fullName>
    </recommendedName>
</protein>
<comment type="caution">
    <text evidence="2">The sequence shown here is derived from an EMBL/GenBank/DDBJ whole genome shotgun (WGS) entry which is preliminary data.</text>
</comment>